<dbReference type="Gramene" id="PRQ23514">
    <property type="protein sequence ID" value="PRQ23514"/>
    <property type="gene ID" value="RchiOBHm_Chr6g0262211"/>
</dbReference>
<organism evidence="1 2">
    <name type="scientific">Rosa chinensis</name>
    <name type="common">China rose</name>
    <dbReference type="NCBI Taxonomy" id="74649"/>
    <lineage>
        <taxon>Eukaryota</taxon>
        <taxon>Viridiplantae</taxon>
        <taxon>Streptophyta</taxon>
        <taxon>Embryophyta</taxon>
        <taxon>Tracheophyta</taxon>
        <taxon>Spermatophyta</taxon>
        <taxon>Magnoliopsida</taxon>
        <taxon>eudicotyledons</taxon>
        <taxon>Gunneridae</taxon>
        <taxon>Pentapetalae</taxon>
        <taxon>rosids</taxon>
        <taxon>fabids</taxon>
        <taxon>Rosales</taxon>
        <taxon>Rosaceae</taxon>
        <taxon>Rosoideae</taxon>
        <taxon>Rosoideae incertae sedis</taxon>
        <taxon>Rosa</taxon>
    </lineage>
</organism>
<dbReference type="AlphaFoldDB" id="A0A2P6PNL5"/>
<proteinExistence type="predicted"/>
<keyword evidence="2" id="KW-1185">Reference proteome</keyword>
<name>A0A2P6PNL5_ROSCH</name>
<sequence length="40" mass="4375">MLRDSICLIAAGNEEPKSLQVKWCSGAGAIVNHLHHLRCC</sequence>
<evidence type="ECO:0000313" key="1">
    <source>
        <dbReference type="EMBL" id="PRQ23514.1"/>
    </source>
</evidence>
<accession>A0A2P6PNL5</accession>
<protein>
    <submittedName>
        <fullName evidence="1">Uncharacterized protein</fullName>
    </submittedName>
</protein>
<dbReference type="Proteomes" id="UP000238479">
    <property type="component" value="Chromosome 6"/>
</dbReference>
<dbReference type="EMBL" id="PDCK01000044">
    <property type="protein sequence ID" value="PRQ23514.1"/>
    <property type="molecule type" value="Genomic_DNA"/>
</dbReference>
<gene>
    <name evidence="1" type="ORF">RchiOBHm_Chr6g0262211</name>
</gene>
<evidence type="ECO:0000313" key="2">
    <source>
        <dbReference type="Proteomes" id="UP000238479"/>
    </source>
</evidence>
<reference evidence="1 2" key="1">
    <citation type="journal article" date="2018" name="Nat. Genet.">
        <title>The Rosa genome provides new insights in the design of modern roses.</title>
        <authorList>
            <person name="Bendahmane M."/>
        </authorList>
    </citation>
    <scope>NUCLEOTIDE SEQUENCE [LARGE SCALE GENOMIC DNA]</scope>
    <source>
        <strain evidence="2">cv. Old Blush</strain>
    </source>
</reference>
<comment type="caution">
    <text evidence="1">The sequence shown here is derived from an EMBL/GenBank/DDBJ whole genome shotgun (WGS) entry which is preliminary data.</text>
</comment>